<reference evidence="6" key="1">
    <citation type="submission" date="2018-11" db="EMBL/GenBank/DDBJ databases">
        <authorList>
            <person name="Alioto T."/>
            <person name="Alioto T."/>
        </authorList>
    </citation>
    <scope>NUCLEOTIDE SEQUENCE</scope>
</reference>
<evidence type="ECO:0000256" key="2">
    <source>
        <dbReference type="ARBA" id="ARBA00022553"/>
    </source>
</evidence>
<dbReference type="EMBL" id="UYJE01003337">
    <property type="protein sequence ID" value="VDI18448.1"/>
    <property type="molecule type" value="Genomic_DNA"/>
</dbReference>
<dbReference type="OrthoDB" id="10038493at2759"/>
<dbReference type="InterPro" id="IPR042838">
    <property type="entry name" value="KIAA1958"/>
</dbReference>
<keyword evidence="2" id="KW-0597">Phosphoprotein</keyword>
<dbReference type="SUPFAM" id="SSF56349">
    <property type="entry name" value="DNA breaking-rejoining enzymes"/>
    <property type="match status" value="1"/>
</dbReference>
<gene>
    <name evidence="6" type="ORF">MGAL_10B093204</name>
</gene>
<dbReference type="Proteomes" id="UP000596742">
    <property type="component" value="Unassembled WGS sequence"/>
</dbReference>
<sequence length="325" mass="36509">MGKGNKPNKAQAVTDEEVDRLFNTGQMGIKHPDALLRMMWFQNTVHFGMRTVTEHVNMKWGDIKLCTSKSGTQFLQYSERATKTRTGANPGNVRDVPPRSWKNLEDPSRCHVLAYIKYKELRPTKYSAESDPFYVSSNTCFGTKSSKWFKSQPVGINKISSFMKLMITNAGLTEEGRRLTNHSARRYLLQKLSDEDISDNKIMQISGHKNIASINEYRKINNEQHQQISGLLNKTKPVKRAAPVESENRPPNCEVQFQQSEAQALPLSQSSTAMSYRLGSATTNSTSNISSIFGGNVYGGNFTINVYSPSEAKQSRLDNHNDAEA</sequence>
<protein>
    <recommendedName>
        <fullName evidence="5">ZMYM2-like/QRICH1 C-terminal domain-containing protein</fullName>
    </recommendedName>
</protein>
<evidence type="ECO:0000256" key="1">
    <source>
        <dbReference type="ARBA" id="ARBA00022499"/>
    </source>
</evidence>
<dbReference type="AlphaFoldDB" id="A0A8B6DGT9"/>
<keyword evidence="4" id="KW-0233">DNA recombination</keyword>
<dbReference type="Gene3D" id="1.10.443.10">
    <property type="entry name" value="Intergrase catalytic core"/>
    <property type="match status" value="1"/>
</dbReference>
<dbReference type="InterPro" id="IPR011010">
    <property type="entry name" value="DNA_brk_join_enz"/>
</dbReference>
<accession>A0A8B6DGT9</accession>
<evidence type="ECO:0000256" key="3">
    <source>
        <dbReference type="ARBA" id="ARBA00022843"/>
    </source>
</evidence>
<dbReference type="InterPro" id="IPR013762">
    <property type="entry name" value="Integrase-like_cat_sf"/>
</dbReference>
<keyword evidence="1" id="KW-1017">Isopeptide bond</keyword>
<dbReference type="PANTHER" id="PTHR46963:SF4">
    <property type="entry name" value="HYPOTHETICAL PROTEIN MGC115716"/>
    <property type="match status" value="1"/>
</dbReference>
<evidence type="ECO:0000313" key="6">
    <source>
        <dbReference type="EMBL" id="VDI18448.1"/>
    </source>
</evidence>
<evidence type="ECO:0000259" key="5">
    <source>
        <dbReference type="Pfam" id="PF12012"/>
    </source>
</evidence>
<dbReference type="GO" id="GO:0003677">
    <property type="term" value="F:DNA binding"/>
    <property type="evidence" value="ECO:0007669"/>
    <property type="project" value="InterPro"/>
</dbReference>
<proteinExistence type="predicted"/>
<name>A0A8B6DGT9_MYTGA</name>
<evidence type="ECO:0000256" key="4">
    <source>
        <dbReference type="ARBA" id="ARBA00023172"/>
    </source>
</evidence>
<keyword evidence="7" id="KW-1185">Reference proteome</keyword>
<dbReference type="GO" id="GO:0015074">
    <property type="term" value="P:DNA integration"/>
    <property type="evidence" value="ECO:0007669"/>
    <property type="project" value="InterPro"/>
</dbReference>
<keyword evidence="3" id="KW-0832">Ubl conjugation</keyword>
<organism evidence="6 7">
    <name type="scientific">Mytilus galloprovincialis</name>
    <name type="common">Mediterranean mussel</name>
    <dbReference type="NCBI Taxonomy" id="29158"/>
    <lineage>
        <taxon>Eukaryota</taxon>
        <taxon>Metazoa</taxon>
        <taxon>Spiralia</taxon>
        <taxon>Lophotrochozoa</taxon>
        <taxon>Mollusca</taxon>
        <taxon>Bivalvia</taxon>
        <taxon>Autobranchia</taxon>
        <taxon>Pteriomorphia</taxon>
        <taxon>Mytilida</taxon>
        <taxon>Mytiloidea</taxon>
        <taxon>Mytilidae</taxon>
        <taxon>Mytilinae</taxon>
        <taxon>Mytilus</taxon>
    </lineage>
</organism>
<dbReference type="PANTHER" id="PTHR46963">
    <property type="entry name" value="SIMILAR TO RIKEN CDNA E130308A19"/>
    <property type="match status" value="1"/>
</dbReference>
<evidence type="ECO:0000313" key="7">
    <source>
        <dbReference type="Proteomes" id="UP000596742"/>
    </source>
</evidence>
<comment type="caution">
    <text evidence="6">The sequence shown here is derived from an EMBL/GenBank/DDBJ whole genome shotgun (WGS) entry which is preliminary data.</text>
</comment>
<dbReference type="InterPro" id="IPR021893">
    <property type="entry name" value="ZMYM2-like_C"/>
</dbReference>
<feature type="domain" description="ZMYM2-like/QRICH1 C-terminal" evidence="5">
    <location>
        <begin position="16"/>
        <end position="164"/>
    </location>
</feature>
<dbReference type="GO" id="GO:0006310">
    <property type="term" value="P:DNA recombination"/>
    <property type="evidence" value="ECO:0007669"/>
    <property type="project" value="UniProtKB-KW"/>
</dbReference>
<dbReference type="Pfam" id="PF12012">
    <property type="entry name" value="DUF3504"/>
    <property type="match status" value="1"/>
</dbReference>